<feature type="transmembrane region" description="Helical" evidence="1">
    <location>
        <begin position="334"/>
        <end position="361"/>
    </location>
</feature>
<feature type="transmembrane region" description="Helical" evidence="1">
    <location>
        <begin position="227"/>
        <end position="245"/>
    </location>
</feature>
<feature type="transmembrane region" description="Helical" evidence="1">
    <location>
        <begin position="48"/>
        <end position="64"/>
    </location>
</feature>
<evidence type="ECO:0000313" key="2">
    <source>
        <dbReference type="EMBL" id="RCU57066.1"/>
    </source>
</evidence>
<feature type="transmembrane region" description="Helical" evidence="1">
    <location>
        <begin position="265"/>
        <end position="287"/>
    </location>
</feature>
<feature type="transmembrane region" description="Helical" evidence="1">
    <location>
        <begin position="201"/>
        <end position="221"/>
    </location>
</feature>
<evidence type="ECO:0000313" key="3">
    <source>
        <dbReference type="Proteomes" id="UP000252249"/>
    </source>
</evidence>
<keyword evidence="1" id="KW-0472">Membrane</keyword>
<keyword evidence="1" id="KW-1133">Transmembrane helix</keyword>
<dbReference type="AlphaFoldDB" id="A0A368P3P6"/>
<feature type="transmembrane region" description="Helical" evidence="1">
    <location>
        <begin position="168"/>
        <end position="189"/>
    </location>
</feature>
<proteinExistence type="predicted"/>
<organism evidence="2 3">
    <name type="scientific">Oceanihabitans sediminis</name>
    <dbReference type="NCBI Taxonomy" id="1812012"/>
    <lineage>
        <taxon>Bacteria</taxon>
        <taxon>Pseudomonadati</taxon>
        <taxon>Bacteroidota</taxon>
        <taxon>Flavobacteriia</taxon>
        <taxon>Flavobacteriales</taxon>
        <taxon>Flavobacteriaceae</taxon>
        <taxon>Oceanihabitans</taxon>
    </lineage>
</organism>
<dbReference type="EMBL" id="QPIG01000003">
    <property type="protein sequence ID" value="RCU57066.1"/>
    <property type="molecule type" value="Genomic_DNA"/>
</dbReference>
<feature type="transmembrane region" description="Helical" evidence="1">
    <location>
        <begin position="134"/>
        <end position="156"/>
    </location>
</feature>
<dbReference type="Proteomes" id="UP000252249">
    <property type="component" value="Unassembled WGS sequence"/>
</dbReference>
<evidence type="ECO:0000256" key="1">
    <source>
        <dbReference type="SAM" id="Phobius"/>
    </source>
</evidence>
<accession>A0A368P3P6</accession>
<keyword evidence="3" id="KW-1185">Reference proteome</keyword>
<feature type="transmembrane region" description="Helical" evidence="1">
    <location>
        <begin position="95"/>
        <end position="113"/>
    </location>
</feature>
<feature type="transmembrane region" description="Helical" evidence="1">
    <location>
        <begin position="299"/>
        <end position="322"/>
    </location>
</feature>
<name>A0A368P3P6_9FLAO</name>
<reference evidence="2 3" key="1">
    <citation type="submission" date="2018-07" db="EMBL/GenBank/DDBJ databases">
        <title>Oceanihabitans testaceum sp. nov., isolated from marine sediment.</title>
        <authorList>
            <person name="Li C.-M."/>
        </authorList>
    </citation>
    <scope>NUCLEOTIDE SEQUENCE [LARGE SCALE GENOMIC DNA]</scope>
    <source>
        <strain evidence="2 3">S9-10</strain>
    </source>
</reference>
<gene>
    <name evidence="2" type="ORF">DU428_08965</name>
</gene>
<feature type="transmembrane region" description="Helical" evidence="1">
    <location>
        <begin position="367"/>
        <end position="390"/>
    </location>
</feature>
<protein>
    <submittedName>
        <fullName evidence="2">Uncharacterized protein</fullName>
    </submittedName>
</protein>
<comment type="caution">
    <text evidence="2">The sequence shown here is derived from an EMBL/GenBank/DDBJ whole genome shotgun (WGS) entry which is preliminary data.</text>
</comment>
<dbReference type="RefSeq" id="WP_113966515.1">
    <property type="nucleotide sequence ID" value="NZ_QNRP01000006.1"/>
</dbReference>
<keyword evidence="1" id="KW-0812">Transmembrane</keyword>
<sequence length="403" mass="46412">MPKKLVIVCLLNFLVAALMGLALRYTFIDAIGFNYRFLTHAHSHVAMLGWVYLMLYTLIVHYFIPDKKPIYNKLFWITQASVIGMMLSFPFQGYAAISITFSTLHIFCSYYFVRLAWKNHKTDSVVSQYTLKAALIFMVVSTIGVWCLGPAVGLLGQASAFYQIAIQFFLHFQFNGWFLIAVLAVFFHLLKIKDSLVFQKFFKTLIAGTILTFALPVQWYAPHKALLYINAIGIILQVASLFYFLKLIQQNVKQFLNRQSKLIIILYYFSLFCFSVKIILQTFSIIPEFSQVVVNNRNFVIGFIHLMMLGLISGFLFSFILKPKKTKQSKELSIGVYSFLIGFVLTELILLVQGCYFYFGIGFIPNYYTLLFFFSTLLPLGLLFILIHFIKTKNHEKQASKTP</sequence>
<dbReference type="OrthoDB" id="2827525at2"/>